<keyword evidence="3" id="KW-1185">Reference proteome</keyword>
<dbReference type="EMBL" id="CP115612">
    <property type="protein sequence ID" value="WBW73819.1"/>
    <property type="molecule type" value="Genomic_DNA"/>
</dbReference>
<protein>
    <submittedName>
        <fullName evidence="2">Sporulation specific protein Spo2</fullName>
    </submittedName>
</protein>
<dbReference type="Proteomes" id="UP001212411">
    <property type="component" value="Chromosome 2"/>
</dbReference>
<evidence type="ECO:0000313" key="3">
    <source>
        <dbReference type="Proteomes" id="UP001212411"/>
    </source>
</evidence>
<evidence type="ECO:0000313" key="2">
    <source>
        <dbReference type="EMBL" id="WBW73819.1"/>
    </source>
</evidence>
<keyword evidence="1" id="KW-0175">Coiled coil</keyword>
<accession>A0AAF0AXG1</accession>
<dbReference type="GeneID" id="80877056"/>
<name>A0AAF0AXG1_9SCHI</name>
<sequence length="133" mass="15591">MNGISSESSLGDEESIFRRFEQLLVSYEKLTLMAAEQEEHNSQMEATVLKLLKERWERDQRYASIFYRLLGCIEKALCNKMSRDELKEEYDKIIEKTLFSDQQAYENASVENVRLKKQLEKNNLEGEQPSSEA</sequence>
<gene>
    <name evidence="2" type="primary">spo2</name>
    <name evidence="2" type="ORF">SOMG_03577</name>
</gene>
<evidence type="ECO:0000256" key="1">
    <source>
        <dbReference type="SAM" id="Coils"/>
    </source>
</evidence>
<dbReference type="RefSeq" id="XP_056038062.1">
    <property type="nucleotide sequence ID" value="XM_056182367.1"/>
</dbReference>
<dbReference type="KEGG" id="som:SOMG_03577"/>
<proteinExistence type="predicted"/>
<organism evidence="2 3">
    <name type="scientific">Schizosaccharomyces osmophilus</name>
    <dbReference type="NCBI Taxonomy" id="2545709"/>
    <lineage>
        <taxon>Eukaryota</taxon>
        <taxon>Fungi</taxon>
        <taxon>Dikarya</taxon>
        <taxon>Ascomycota</taxon>
        <taxon>Taphrinomycotina</taxon>
        <taxon>Schizosaccharomycetes</taxon>
        <taxon>Schizosaccharomycetales</taxon>
        <taxon>Schizosaccharomycetaceae</taxon>
        <taxon>Schizosaccharomyces</taxon>
    </lineage>
</organism>
<feature type="coiled-coil region" evidence="1">
    <location>
        <begin position="27"/>
        <end position="54"/>
    </location>
</feature>
<dbReference type="AlphaFoldDB" id="A0AAF0AXG1"/>
<reference evidence="2 3" key="1">
    <citation type="journal article" date="2023" name="G3 (Bethesda)">
        <title>A high-quality reference genome for the fission yeast Schizosaccharomyces osmophilus.</title>
        <authorList>
            <person name="Jia G.S."/>
            <person name="Zhang W.C."/>
            <person name="Liang Y."/>
            <person name="Liu X.H."/>
            <person name="Rhind N."/>
            <person name="Pidoux A."/>
            <person name="Brysch-Herzberg M."/>
            <person name="Du L.L."/>
        </authorList>
    </citation>
    <scope>NUCLEOTIDE SEQUENCE [LARGE SCALE GENOMIC DNA]</scope>
    <source>
        <strain evidence="2 3">CBS 15793</strain>
    </source>
</reference>